<dbReference type="Gene3D" id="1.25.40.20">
    <property type="entry name" value="Ankyrin repeat-containing domain"/>
    <property type="match status" value="1"/>
</dbReference>
<keyword evidence="4" id="KW-0732">Signal</keyword>
<name>A0A9X1C8U5_9FLAO</name>
<evidence type="ECO:0000256" key="1">
    <source>
        <dbReference type="ARBA" id="ARBA00022737"/>
    </source>
</evidence>
<dbReference type="AlphaFoldDB" id="A0A9X1C8U5"/>
<evidence type="ECO:0000313" key="8">
    <source>
        <dbReference type="Proteomes" id="UP001231587"/>
    </source>
</evidence>
<dbReference type="InterPro" id="IPR051637">
    <property type="entry name" value="Ank_repeat_dom-contain_49"/>
</dbReference>
<feature type="repeat" description="ANK" evidence="3">
    <location>
        <begin position="72"/>
        <end position="104"/>
    </location>
</feature>
<dbReference type="SUPFAM" id="SSF48403">
    <property type="entry name" value="Ankyrin repeat"/>
    <property type="match status" value="1"/>
</dbReference>
<dbReference type="EMBL" id="JAUSUU010000001">
    <property type="protein sequence ID" value="MDQ0333835.1"/>
    <property type="molecule type" value="Genomic_DNA"/>
</dbReference>
<protein>
    <submittedName>
        <fullName evidence="5">Ankyrin repeat protein</fullName>
    </submittedName>
</protein>
<reference evidence="5" key="1">
    <citation type="submission" date="2021-03" db="EMBL/GenBank/DDBJ databases">
        <title>Genomic Encyclopedia of Type Strains, Phase IV (KMG-IV): sequencing the most valuable type-strain genomes for metagenomic binning, comparative biology and taxonomic classification.</title>
        <authorList>
            <person name="Goeker M."/>
        </authorList>
    </citation>
    <scope>NUCLEOTIDE SEQUENCE</scope>
    <source>
        <strain evidence="5">DSM 15523</strain>
        <strain evidence="6 8">DSM 16476</strain>
    </source>
</reference>
<dbReference type="EMBL" id="JAGGJQ010000002">
    <property type="protein sequence ID" value="MBP1839058.1"/>
    <property type="molecule type" value="Genomic_DNA"/>
</dbReference>
<keyword evidence="1" id="KW-0677">Repeat</keyword>
<gene>
    <name evidence="5" type="ORF">J2Z56_000964</name>
    <name evidence="6" type="ORF">J2Z57_000257</name>
</gene>
<dbReference type="PANTHER" id="PTHR24180">
    <property type="entry name" value="CYCLIN-DEPENDENT KINASE INHIBITOR 2C-RELATED"/>
    <property type="match status" value="1"/>
</dbReference>
<feature type="chain" id="PRO_5040945218" evidence="4">
    <location>
        <begin position="22"/>
        <end position="132"/>
    </location>
</feature>
<dbReference type="RefSeq" id="WP_057780501.1">
    <property type="nucleotide sequence ID" value="NZ_JAGGJQ010000002.1"/>
</dbReference>
<evidence type="ECO:0000313" key="7">
    <source>
        <dbReference type="Proteomes" id="UP001138672"/>
    </source>
</evidence>
<evidence type="ECO:0000256" key="3">
    <source>
        <dbReference type="PROSITE-ProRule" id="PRU00023"/>
    </source>
</evidence>
<dbReference type="Proteomes" id="UP001138672">
    <property type="component" value="Unassembled WGS sequence"/>
</dbReference>
<comment type="caution">
    <text evidence="5">The sequence shown here is derived from an EMBL/GenBank/DDBJ whole genome shotgun (WGS) entry which is preliminary data.</text>
</comment>
<dbReference type="PROSITE" id="PS50088">
    <property type="entry name" value="ANK_REPEAT"/>
    <property type="match status" value="1"/>
</dbReference>
<proteinExistence type="predicted"/>
<dbReference type="Proteomes" id="UP001231587">
    <property type="component" value="Unassembled WGS sequence"/>
</dbReference>
<dbReference type="OrthoDB" id="1374157at2"/>
<dbReference type="PROSITE" id="PS50297">
    <property type="entry name" value="ANK_REP_REGION"/>
    <property type="match status" value="1"/>
</dbReference>
<dbReference type="Pfam" id="PF12796">
    <property type="entry name" value="Ank_2"/>
    <property type="match status" value="1"/>
</dbReference>
<evidence type="ECO:0000313" key="5">
    <source>
        <dbReference type="EMBL" id="MBP1839058.1"/>
    </source>
</evidence>
<keyword evidence="2 3" id="KW-0040">ANK repeat</keyword>
<organism evidence="5 7">
    <name type="scientific">Formosa algae</name>
    <dbReference type="NCBI Taxonomy" id="225843"/>
    <lineage>
        <taxon>Bacteria</taxon>
        <taxon>Pseudomonadati</taxon>
        <taxon>Bacteroidota</taxon>
        <taxon>Flavobacteriia</taxon>
        <taxon>Flavobacteriales</taxon>
        <taxon>Flavobacteriaceae</taxon>
        <taxon>Formosa</taxon>
    </lineage>
</organism>
<evidence type="ECO:0000313" key="6">
    <source>
        <dbReference type="EMBL" id="MDQ0333835.1"/>
    </source>
</evidence>
<evidence type="ECO:0000256" key="4">
    <source>
        <dbReference type="SAM" id="SignalP"/>
    </source>
</evidence>
<dbReference type="InterPro" id="IPR002110">
    <property type="entry name" value="Ankyrin_rpt"/>
</dbReference>
<dbReference type="SMART" id="SM00248">
    <property type="entry name" value="ANK"/>
    <property type="match status" value="2"/>
</dbReference>
<feature type="signal peptide" evidence="4">
    <location>
        <begin position="1"/>
        <end position="21"/>
    </location>
</feature>
<sequence>MKNLLYIITIAMGVSAPNVQAATVSLSNHSESIEITTSVYDVNLLCTSIAKGNTEIVKKLIESGEDVNKKSNGLTPAMYAAKYNRVDILNYLISRGANLKSKCDLGYTALDYAKATNATDAQHIIEAALIKK</sequence>
<accession>A0A9X1C8U5</accession>
<evidence type="ECO:0000256" key="2">
    <source>
        <dbReference type="ARBA" id="ARBA00023043"/>
    </source>
</evidence>
<keyword evidence="8" id="KW-1185">Reference proteome</keyword>
<dbReference type="InterPro" id="IPR036770">
    <property type="entry name" value="Ankyrin_rpt-contain_sf"/>
</dbReference>
<dbReference type="PANTHER" id="PTHR24180:SF45">
    <property type="entry name" value="POLY [ADP-RIBOSE] POLYMERASE TANKYRASE"/>
    <property type="match status" value="1"/>
</dbReference>